<protein>
    <submittedName>
        <fullName evidence="8">Putative outer membrane starch-binding protein</fullName>
    </submittedName>
</protein>
<dbReference type="Proteomes" id="UP000240971">
    <property type="component" value="Unassembled WGS sequence"/>
</dbReference>
<comment type="subcellular location">
    <subcellularLocation>
        <location evidence="1">Cell outer membrane</location>
    </subcellularLocation>
</comment>
<dbReference type="InterPro" id="IPR012944">
    <property type="entry name" value="SusD_RagB_dom"/>
</dbReference>
<evidence type="ECO:0000259" key="7">
    <source>
        <dbReference type="Pfam" id="PF14322"/>
    </source>
</evidence>
<keyword evidence="9" id="KW-1185">Reference proteome</keyword>
<gene>
    <name evidence="8" type="ORF">CLV51_102683</name>
</gene>
<dbReference type="AlphaFoldDB" id="A0A2P8HNM1"/>
<evidence type="ECO:0000256" key="3">
    <source>
        <dbReference type="ARBA" id="ARBA00022729"/>
    </source>
</evidence>
<dbReference type="GO" id="GO:0009279">
    <property type="term" value="C:cell outer membrane"/>
    <property type="evidence" value="ECO:0007669"/>
    <property type="project" value="UniProtKB-SubCell"/>
</dbReference>
<proteinExistence type="inferred from homology"/>
<keyword evidence="5" id="KW-0998">Cell outer membrane</keyword>
<comment type="similarity">
    <text evidence="2">Belongs to the SusD family.</text>
</comment>
<dbReference type="Gene3D" id="1.25.40.390">
    <property type="match status" value="1"/>
</dbReference>
<dbReference type="PROSITE" id="PS51257">
    <property type="entry name" value="PROKAR_LIPOPROTEIN"/>
    <property type="match status" value="1"/>
</dbReference>
<dbReference type="Pfam" id="PF14322">
    <property type="entry name" value="SusD-like_3"/>
    <property type="match status" value="1"/>
</dbReference>
<dbReference type="OrthoDB" id="5694214at2"/>
<dbReference type="Pfam" id="PF07980">
    <property type="entry name" value="SusD_RagB"/>
    <property type="match status" value="1"/>
</dbReference>
<dbReference type="InterPro" id="IPR011990">
    <property type="entry name" value="TPR-like_helical_dom_sf"/>
</dbReference>
<evidence type="ECO:0000313" key="9">
    <source>
        <dbReference type="Proteomes" id="UP000240971"/>
    </source>
</evidence>
<keyword evidence="4" id="KW-0472">Membrane</keyword>
<name>A0A2P8HNM1_CHINA</name>
<dbReference type="EMBL" id="PYAW01000002">
    <property type="protein sequence ID" value="PSL47823.1"/>
    <property type="molecule type" value="Genomic_DNA"/>
</dbReference>
<comment type="caution">
    <text evidence="8">The sequence shown here is derived from an EMBL/GenBank/DDBJ whole genome shotgun (WGS) entry which is preliminary data.</text>
</comment>
<feature type="domain" description="RagB/SusD" evidence="6">
    <location>
        <begin position="266"/>
        <end position="543"/>
    </location>
</feature>
<keyword evidence="3" id="KW-0732">Signal</keyword>
<dbReference type="SUPFAM" id="SSF48452">
    <property type="entry name" value="TPR-like"/>
    <property type="match status" value="1"/>
</dbReference>
<evidence type="ECO:0000256" key="4">
    <source>
        <dbReference type="ARBA" id="ARBA00023136"/>
    </source>
</evidence>
<evidence type="ECO:0000313" key="8">
    <source>
        <dbReference type="EMBL" id="PSL47823.1"/>
    </source>
</evidence>
<feature type="domain" description="SusD-like N-terminal" evidence="7">
    <location>
        <begin position="73"/>
        <end position="213"/>
    </location>
</feature>
<organism evidence="8 9">
    <name type="scientific">Chitinophaga niastensis</name>
    <dbReference type="NCBI Taxonomy" id="536980"/>
    <lineage>
        <taxon>Bacteria</taxon>
        <taxon>Pseudomonadati</taxon>
        <taxon>Bacteroidota</taxon>
        <taxon>Chitinophagia</taxon>
        <taxon>Chitinophagales</taxon>
        <taxon>Chitinophagaceae</taxon>
        <taxon>Chitinophaga</taxon>
    </lineage>
</organism>
<dbReference type="InterPro" id="IPR033985">
    <property type="entry name" value="SusD-like_N"/>
</dbReference>
<reference evidence="8 9" key="1">
    <citation type="submission" date="2018-03" db="EMBL/GenBank/DDBJ databases">
        <title>Genomic Encyclopedia of Archaeal and Bacterial Type Strains, Phase II (KMG-II): from individual species to whole genera.</title>
        <authorList>
            <person name="Goeker M."/>
        </authorList>
    </citation>
    <scope>NUCLEOTIDE SEQUENCE [LARGE SCALE GENOMIC DNA]</scope>
    <source>
        <strain evidence="8 9">DSM 24859</strain>
    </source>
</reference>
<sequence length="544" mass="61405">MKKICIYIIFTAAVLLQGCSKYLDRTPLAQATSDNFWKTAADAEKGVNALYPTLPDSRDFWRDCSSDNSVMTNAWGEGGMGYICQGSQSAADGYIKEEWRYDFINRSLNCIDKLNGMNIDAVKKKQYMGEARFILAMRYFRMVKIYGDIPLIKEKPVSIEASAVAKSPKQDVLDYVIKNVDTAITLLPDAYSGANTGRINKAAAMMLRADVYLYMASYKKFHEGKDDANLWKEAAKSAQEVVSTGSYSLESDYAYLFKHESNNNNKEVILAFQYIQNETTNMLPVLALPTGCSITGEGWASFCPTRDLVDSYECTDGKNIQSSPLYSKANPWDNRDGRLKKTFLLPGVPCLRPDGSYKPYEPHPAYNMPEKMNNEGGGLTGFMYLKFAEPDNPNPENAYMNFPLYRYAETLLILAEALNEYDPGNAQIVTAMNLVRARAGLPGVDALLGNQAAMQDKIREERRHEFVAEHKRYFDILRWKTAEIVLNKPAYGINQNEKAAIGDWTQPAFKAQDRTFNPLKHYTWPIPQEALDKNKNLTQTSSWK</sequence>
<dbReference type="RefSeq" id="WP_106528248.1">
    <property type="nucleotide sequence ID" value="NZ_PYAW01000002.1"/>
</dbReference>
<accession>A0A2P8HNM1</accession>
<evidence type="ECO:0000256" key="2">
    <source>
        <dbReference type="ARBA" id="ARBA00006275"/>
    </source>
</evidence>
<evidence type="ECO:0000256" key="5">
    <source>
        <dbReference type="ARBA" id="ARBA00023237"/>
    </source>
</evidence>
<evidence type="ECO:0000256" key="1">
    <source>
        <dbReference type="ARBA" id="ARBA00004442"/>
    </source>
</evidence>
<evidence type="ECO:0000259" key="6">
    <source>
        <dbReference type="Pfam" id="PF07980"/>
    </source>
</evidence>